<feature type="compositionally biased region" description="Low complexity" evidence="1">
    <location>
        <begin position="1000"/>
        <end position="1009"/>
    </location>
</feature>
<evidence type="ECO:0000313" key="3">
    <source>
        <dbReference type="Proteomes" id="UP001058271"/>
    </source>
</evidence>
<name>A0ABY5Z9W7_9ACTN</name>
<feature type="compositionally biased region" description="Pro residues" evidence="1">
    <location>
        <begin position="617"/>
        <end position="626"/>
    </location>
</feature>
<protein>
    <recommendedName>
        <fullName evidence="4">DUF2169 domain-containing protein</fullName>
    </recommendedName>
</protein>
<evidence type="ECO:0008006" key="4">
    <source>
        <dbReference type="Google" id="ProtNLM"/>
    </source>
</evidence>
<organism evidence="2 3">
    <name type="scientific">Dactylosporangium roseum</name>
    <dbReference type="NCBI Taxonomy" id="47989"/>
    <lineage>
        <taxon>Bacteria</taxon>
        <taxon>Bacillati</taxon>
        <taxon>Actinomycetota</taxon>
        <taxon>Actinomycetes</taxon>
        <taxon>Micromonosporales</taxon>
        <taxon>Micromonosporaceae</taxon>
        <taxon>Dactylosporangium</taxon>
    </lineage>
</organism>
<feature type="compositionally biased region" description="Gly residues" evidence="1">
    <location>
        <begin position="720"/>
        <end position="741"/>
    </location>
</feature>
<evidence type="ECO:0000256" key="1">
    <source>
        <dbReference type="SAM" id="MobiDB-lite"/>
    </source>
</evidence>
<feature type="compositionally biased region" description="Basic and acidic residues" evidence="1">
    <location>
        <begin position="548"/>
        <end position="577"/>
    </location>
</feature>
<dbReference type="Proteomes" id="UP001058271">
    <property type="component" value="Chromosome"/>
</dbReference>
<feature type="compositionally biased region" description="Low complexity" evidence="1">
    <location>
        <begin position="446"/>
        <end position="509"/>
    </location>
</feature>
<feature type="compositionally biased region" description="Gly residues" evidence="1">
    <location>
        <begin position="780"/>
        <end position="793"/>
    </location>
</feature>
<gene>
    <name evidence="2" type="ORF">Drose_10740</name>
</gene>
<accession>A0ABY5Z9W7</accession>
<feature type="region of interest" description="Disordered" evidence="1">
    <location>
        <begin position="985"/>
        <end position="1016"/>
    </location>
</feature>
<evidence type="ECO:0000313" key="2">
    <source>
        <dbReference type="EMBL" id="UWZ38657.1"/>
    </source>
</evidence>
<reference evidence="2" key="1">
    <citation type="submission" date="2021-04" db="EMBL/GenBank/DDBJ databases">
        <title>Biosynthetic gene clusters of Dactylosporangioum roseum.</title>
        <authorList>
            <person name="Hartkoorn R.C."/>
            <person name="Beaudoing E."/>
            <person name="Hot D."/>
            <person name="Moureu S."/>
        </authorList>
    </citation>
    <scope>NUCLEOTIDE SEQUENCE</scope>
    <source>
        <strain evidence="2">NRRL B-16295</strain>
    </source>
</reference>
<feature type="compositionally biased region" description="Basic and acidic residues" evidence="1">
    <location>
        <begin position="924"/>
        <end position="937"/>
    </location>
</feature>
<dbReference type="RefSeq" id="WP_260728029.1">
    <property type="nucleotide sequence ID" value="NZ_CP073721.1"/>
</dbReference>
<dbReference type="EMBL" id="CP073721">
    <property type="protein sequence ID" value="UWZ38657.1"/>
    <property type="molecule type" value="Genomic_DNA"/>
</dbReference>
<keyword evidence="3" id="KW-1185">Reference proteome</keyword>
<feature type="region of interest" description="Disordered" evidence="1">
    <location>
        <begin position="446"/>
        <end position="970"/>
    </location>
</feature>
<feature type="compositionally biased region" description="Basic and acidic residues" evidence="1">
    <location>
        <begin position="960"/>
        <end position="970"/>
    </location>
</feature>
<feature type="compositionally biased region" description="Low complexity" evidence="1">
    <location>
        <begin position="834"/>
        <end position="844"/>
    </location>
</feature>
<sequence>MSTAMQVRLRNWPGMKVSWLGAGAVVHSGDEPSSGAAQLVVSPHGSAECAVVISSHTVKLLPAMIEELAEVLANGLPRGFSAMRFVAWDGACANKERPAAAHMISMRLGIDVIAAAGPLLGVPGGSLFAPEGRGEHRPGGFWRFRPGDQPVRVGWRFPAPQWEADLSTELPELPGDLVLDQIPAGLWLHRRRVGSVTDLAYSVPTDDAHPALILSHPNEEPLHRDEVAQAVAAIPALAVDKCVFTPYGQQPIADGPVGPVVADVLGRSVHVRTGLPLCAPAGQRAVVTIDRKCLPRWRTFARELWHAPRTGAPRPVDWINPCPDLLDTPAGAATFSLGSGWVLEVVQAGIWIRPEHLNDPADWIRGLPVDVDRCAIIMGAPHAAELPPPGHLIADVLEKLPIDARKRSYLAVPRGAAPNVFVFATALIDSLPEASEVELLTPTATPPATALPAFPPSTTTTGSFPAVQQSPASPGLPGSSPSGLSSGLPSGLSSGLPSGPSSGLSPDSSRPVGRARRHGDVNGPYLVDGRPANGHPSGAHPTVPRSAAYEERNGYDRRFEGQRPIDEPRPSFEDTRSLDGSPAGSFEPQRPYEEPRTGGFAAQPEDGYRSSRTSSFPPAPPAPPIEPGTTSFAPLSPNGAHRPTNGQPRHSGARPDPRGEDRPDGWLDGRPEGRADGRADGRLNGRDDRSEMLPGGRSEMPPGGRSGDATTAFQVPGPNGNRGLGPNGQGHAGPGHAGQGHAGPVHAGPVHAGPVHGGPNHGGPSHAGPGFAGSSHTGPGQVGPGQVGPGQVGPGYAAPGHAGSGHAGSGHAAPGHVGPGFDGPDRADRGGHSNGHANGHSQHGPANGHVNGRGDGHAGMHPDLHVAPPRTFHRDAQPLPPNGPAQPGYAFDAPNHDEYHFDVPAPPSRHHDEATGRMPGQRMAVHDEASVDDRLSGAEETSSINTGREIRSHSKKGKTTRADDKTSTQELDRLLGFFDEIRRAKAWDEDPNSPEEQAARRAAAGQPPAGRRRARH</sequence>
<feature type="compositionally biased region" description="Basic and acidic residues" evidence="1">
    <location>
        <begin position="653"/>
        <end position="691"/>
    </location>
</feature>
<proteinExistence type="predicted"/>
<feature type="compositionally biased region" description="Basic and acidic residues" evidence="1">
    <location>
        <begin position="852"/>
        <end position="864"/>
    </location>
</feature>
<feature type="compositionally biased region" description="Low complexity" evidence="1">
    <location>
        <begin position="742"/>
        <end position="754"/>
    </location>
</feature>